<dbReference type="EMBL" id="BQNB010012292">
    <property type="protein sequence ID" value="GJT01720.1"/>
    <property type="molecule type" value="Genomic_DNA"/>
</dbReference>
<dbReference type="Proteomes" id="UP001151760">
    <property type="component" value="Unassembled WGS sequence"/>
</dbReference>
<dbReference type="Gene3D" id="2.40.70.10">
    <property type="entry name" value="Acid Proteases"/>
    <property type="match status" value="1"/>
</dbReference>
<dbReference type="CDD" id="cd00303">
    <property type="entry name" value="retropepsin_like"/>
    <property type="match status" value="1"/>
</dbReference>
<evidence type="ECO:0000313" key="2">
    <source>
        <dbReference type="EMBL" id="GJT01720.1"/>
    </source>
</evidence>
<evidence type="ECO:0000256" key="1">
    <source>
        <dbReference type="SAM" id="MobiDB-lite"/>
    </source>
</evidence>
<dbReference type="InterPro" id="IPR021109">
    <property type="entry name" value="Peptidase_aspartic_dom_sf"/>
</dbReference>
<sequence>MISQSNQAQASSSSTLPSNTVPNPRNEAKAITTRSGVSYERPSIPMPPPFVNPDVVEETSTDHVPPPLTQKVQETNSQTTTKVNQEGIVNNPKTYELKLPYPERRNVEKRQEKDKIQLQKFWKMFKQLHFNISLADALILMPKYTKMLKDLCANKEKLEELANTPLSENCSAVILKKLPEKLGDSCRFTIPCDFSKLKCQGLADLGASINLMPLSVFHRLGFTNLESTQMTLELANRQLCRPDGICKDVLVPVGKFTYPADFVVVDYVPDEQIPLILGRPFLRTARALIDVYDEKLILRDGNESLTLNMQSEKSKLNGIQKVESINMIDIFNVPNYIGFKDLFAQTFSGSTTNSLHPSSSPVKTSDNFEKFTDELAPLNSLPPEFDDNFKSSNVNPLFEENDKDIEIKSSSSFTLTSPEESKFEAYLEKDSISPGIDLTLPPTFEGLFMEDTDVFLVVEEIKEKEDEVSSEIPIHTIVMPIRIPFDNPIDFNDHFSKPKDLKKDLTISFDSTTESSILPLPLLDSDSPFTTELSASVTLNSLRNEDKVFKPGILVYRTIHDKNLATLEKNLRENISSRTLLVLKKRHFIFAMILNRLLPFYLKDVTLLSFSCANEDKIFKPRIPWLYGVHYLPFGISHHGLNFINIRIIAYHPTEICPKDN</sequence>
<accession>A0ABQ5AGC8</accession>
<keyword evidence="3" id="KW-1185">Reference proteome</keyword>
<reference evidence="2" key="1">
    <citation type="journal article" date="2022" name="Int. J. Mol. Sci.">
        <title>Draft Genome of Tanacetum Coccineum: Genomic Comparison of Closely Related Tanacetum-Family Plants.</title>
        <authorList>
            <person name="Yamashiro T."/>
            <person name="Shiraishi A."/>
            <person name="Nakayama K."/>
            <person name="Satake H."/>
        </authorList>
    </citation>
    <scope>NUCLEOTIDE SEQUENCE</scope>
</reference>
<feature type="region of interest" description="Disordered" evidence="1">
    <location>
        <begin position="1"/>
        <end position="49"/>
    </location>
</feature>
<keyword evidence="2" id="KW-0548">Nucleotidyltransferase</keyword>
<proteinExistence type="predicted"/>
<organism evidence="2 3">
    <name type="scientific">Tanacetum coccineum</name>
    <dbReference type="NCBI Taxonomy" id="301880"/>
    <lineage>
        <taxon>Eukaryota</taxon>
        <taxon>Viridiplantae</taxon>
        <taxon>Streptophyta</taxon>
        <taxon>Embryophyta</taxon>
        <taxon>Tracheophyta</taxon>
        <taxon>Spermatophyta</taxon>
        <taxon>Magnoliopsida</taxon>
        <taxon>eudicotyledons</taxon>
        <taxon>Gunneridae</taxon>
        <taxon>Pentapetalae</taxon>
        <taxon>asterids</taxon>
        <taxon>campanulids</taxon>
        <taxon>Asterales</taxon>
        <taxon>Asteraceae</taxon>
        <taxon>Asteroideae</taxon>
        <taxon>Anthemideae</taxon>
        <taxon>Anthemidinae</taxon>
        <taxon>Tanacetum</taxon>
    </lineage>
</organism>
<evidence type="ECO:0000313" key="3">
    <source>
        <dbReference type="Proteomes" id="UP001151760"/>
    </source>
</evidence>
<dbReference type="PANTHER" id="PTHR33067">
    <property type="entry name" value="RNA-DIRECTED DNA POLYMERASE-RELATED"/>
    <property type="match status" value="1"/>
</dbReference>
<keyword evidence="2" id="KW-0808">Transferase</keyword>
<dbReference type="GO" id="GO:0003964">
    <property type="term" value="F:RNA-directed DNA polymerase activity"/>
    <property type="evidence" value="ECO:0007669"/>
    <property type="project" value="UniProtKB-KW"/>
</dbReference>
<dbReference type="PANTHER" id="PTHR33067:SF9">
    <property type="entry name" value="RNA-DIRECTED DNA POLYMERASE"/>
    <property type="match status" value="1"/>
</dbReference>
<gene>
    <name evidence="2" type="ORF">Tco_0822889</name>
</gene>
<comment type="caution">
    <text evidence="2">The sequence shown here is derived from an EMBL/GenBank/DDBJ whole genome shotgun (WGS) entry which is preliminary data.</text>
</comment>
<feature type="compositionally biased region" description="Low complexity" evidence="1">
    <location>
        <begin position="1"/>
        <end position="14"/>
    </location>
</feature>
<keyword evidence="2" id="KW-0695">RNA-directed DNA polymerase</keyword>
<reference evidence="2" key="2">
    <citation type="submission" date="2022-01" db="EMBL/GenBank/DDBJ databases">
        <authorList>
            <person name="Yamashiro T."/>
            <person name="Shiraishi A."/>
            <person name="Satake H."/>
            <person name="Nakayama K."/>
        </authorList>
    </citation>
    <scope>NUCLEOTIDE SEQUENCE</scope>
</reference>
<name>A0ABQ5AGC8_9ASTR</name>
<protein>
    <submittedName>
        <fullName evidence="2">Reverse transcriptase domain-containing protein</fullName>
    </submittedName>
</protein>